<reference evidence="2 3" key="1">
    <citation type="submission" date="2019-02" db="EMBL/GenBank/DDBJ databases">
        <authorList>
            <person name="Li Y."/>
        </authorList>
    </citation>
    <scope>NUCLEOTIDE SEQUENCE [LARGE SCALE GENOMIC DNA]</scope>
    <source>
        <strain evidence="2 3">30C10-4-7</strain>
    </source>
</reference>
<dbReference type="Proteomes" id="UP000292855">
    <property type="component" value="Unassembled WGS sequence"/>
</dbReference>
<evidence type="ECO:0000256" key="1">
    <source>
        <dbReference type="SAM" id="Phobius"/>
    </source>
</evidence>
<dbReference type="AlphaFoldDB" id="A0A4Q6XPQ2"/>
<keyword evidence="1" id="KW-0812">Transmembrane</keyword>
<feature type="transmembrane region" description="Helical" evidence="1">
    <location>
        <begin position="121"/>
        <end position="139"/>
    </location>
</feature>
<sequence length="423" mass="48088">MLRALRQFAVGAGVSFYLFPFGLFFFPASVNMKNLMALLGLCFVVFHSIQNKTFHISRSLFGAYAIALLFSVTCLFAIDYNGTNDFSYVTYITSFLIWTCGGYAVCTLIRYEHGTVNFKLITFYLAAVCLVQCVLALMIDRIPAFQLLVDTYISQGQDFLQDVNRLYGIGASLDPAGVRFSVVLILIATLLVTHPEVKSNKKHLALLTIAYLVIVMAGNMISRTTTTGFALSFFVLVYSTGIFQLVIRKEYFKFHLIFGSILIITVAVATFFYQTDPVFHKNLRFGFEGFFNWVETGVWRTGSTDKLDNEMWIWPTDFKSWIIGTGLFGGYVYGTDIGYCRFILYCGVVGLAVFSSLFAYCTYIFAGKYPQYRLLFFLLLVYTFVVWIKVSTDIYFIYAIFFAMEKELFTYKSVKGAEVTLVY</sequence>
<dbReference type="RefSeq" id="WP_130139914.1">
    <property type="nucleotide sequence ID" value="NZ_SGIT01000001.1"/>
</dbReference>
<keyword evidence="3" id="KW-1185">Reference proteome</keyword>
<feature type="transmembrane region" description="Helical" evidence="1">
    <location>
        <begin position="7"/>
        <end position="26"/>
    </location>
</feature>
<accession>A0A4Q6XPQ2</accession>
<feature type="transmembrane region" description="Helical" evidence="1">
    <location>
        <begin position="318"/>
        <end position="335"/>
    </location>
</feature>
<gene>
    <name evidence="2" type="ORF">EWE74_02250</name>
</gene>
<organism evidence="2 3">
    <name type="scientific">Sphingobacterium corticibacterium</name>
    <dbReference type="NCBI Taxonomy" id="2484746"/>
    <lineage>
        <taxon>Bacteria</taxon>
        <taxon>Pseudomonadati</taxon>
        <taxon>Bacteroidota</taxon>
        <taxon>Sphingobacteriia</taxon>
        <taxon>Sphingobacteriales</taxon>
        <taxon>Sphingobacteriaceae</taxon>
        <taxon>Sphingobacterium</taxon>
    </lineage>
</organism>
<feature type="transmembrane region" description="Helical" evidence="1">
    <location>
        <begin position="228"/>
        <end position="247"/>
    </location>
</feature>
<dbReference type="OrthoDB" id="703085at2"/>
<feature type="transmembrane region" description="Helical" evidence="1">
    <location>
        <begin position="254"/>
        <end position="273"/>
    </location>
</feature>
<feature type="transmembrane region" description="Helical" evidence="1">
    <location>
        <begin position="372"/>
        <end position="403"/>
    </location>
</feature>
<protein>
    <recommendedName>
        <fullName evidence="4">O-antigen ligase domain-containing protein</fullName>
    </recommendedName>
</protein>
<name>A0A4Q6XPQ2_9SPHI</name>
<feature type="transmembrane region" description="Helical" evidence="1">
    <location>
        <begin position="342"/>
        <end position="366"/>
    </location>
</feature>
<evidence type="ECO:0008006" key="4">
    <source>
        <dbReference type="Google" id="ProtNLM"/>
    </source>
</evidence>
<feature type="transmembrane region" description="Helical" evidence="1">
    <location>
        <begin position="176"/>
        <end position="192"/>
    </location>
</feature>
<feature type="transmembrane region" description="Helical" evidence="1">
    <location>
        <begin position="61"/>
        <end position="80"/>
    </location>
</feature>
<keyword evidence="1" id="KW-0472">Membrane</keyword>
<evidence type="ECO:0000313" key="2">
    <source>
        <dbReference type="EMBL" id="RZF61685.1"/>
    </source>
</evidence>
<keyword evidence="1" id="KW-1133">Transmembrane helix</keyword>
<proteinExistence type="predicted"/>
<feature type="transmembrane region" description="Helical" evidence="1">
    <location>
        <begin position="204"/>
        <end position="222"/>
    </location>
</feature>
<dbReference type="EMBL" id="SGIT01000001">
    <property type="protein sequence ID" value="RZF61685.1"/>
    <property type="molecule type" value="Genomic_DNA"/>
</dbReference>
<comment type="caution">
    <text evidence="2">The sequence shown here is derived from an EMBL/GenBank/DDBJ whole genome shotgun (WGS) entry which is preliminary data.</text>
</comment>
<feature type="transmembrane region" description="Helical" evidence="1">
    <location>
        <begin position="86"/>
        <end position="109"/>
    </location>
</feature>
<evidence type="ECO:0000313" key="3">
    <source>
        <dbReference type="Proteomes" id="UP000292855"/>
    </source>
</evidence>